<name>A0AAV5A0E9_9AGAM</name>
<evidence type="ECO:0000313" key="3">
    <source>
        <dbReference type="Proteomes" id="UP001050691"/>
    </source>
</evidence>
<feature type="region of interest" description="Disordered" evidence="1">
    <location>
        <begin position="16"/>
        <end position="38"/>
    </location>
</feature>
<protein>
    <submittedName>
        <fullName evidence="2">Uncharacterized protein</fullName>
    </submittedName>
</protein>
<sequence>MFSIITSYFTRGIYNPSPSSETNIDEADYDYEGGPQPPDPPFTNMIVPETYNLFSYLKGALLPRMWELDAETGENVALLGRKERSGKNLMMLPDEEESRGIKSITPVAKKLFRGIVEYYHESAITGSFKLSARQHIIQGPETRIVEALTLPAFVHECILQPEQSLPDLSNASNITDVVQWLIEGPFKTAQRAMHLASFLTNQWGFEEVSLTGTEVDKCQRVFIWKYHEETPEVVQSAVDAVWDQLSLIEQWEWKTEQGAQSDPDNPASLAVFVQPPWILGLGDMEDLVKCAEIPELSSTSDVENMSPSHRVWYNILHTCKKLNVSSFIITSYEGWVYGRFATESHTTCDVPDVMKEDGFDSASNPEIVPTYERLTRICWSRCAISCVYKYNARSPSTLQALTFWIAQSMDLGFTDVIQSAIPSTNLLRSYNMQTNVELPTLFKDALQADLDDCSQVGENKAKSGSHCRERSSHAPSTPLHSAYSNYFEKVRSGSWELLRKYSTRSLASMRYAPYSVPQSRSSKLPP</sequence>
<dbReference type="AlphaFoldDB" id="A0AAV5A0E9"/>
<accession>A0AAV5A0E9</accession>
<gene>
    <name evidence="2" type="ORF">Clacol_002310</name>
</gene>
<evidence type="ECO:0000313" key="2">
    <source>
        <dbReference type="EMBL" id="GJJ08102.1"/>
    </source>
</evidence>
<dbReference type="EMBL" id="BPWL01000003">
    <property type="protein sequence ID" value="GJJ08102.1"/>
    <property type="molecule type" value="Genomic_DNA"/>
</dbReference>
<evidence type="ECO:0000256" key="1">
    <source>
        <dbReference type="SAM" id="MobiDB-lite"/>
    </source>
</evidence>
<keyword evidence="3" id="KW-1185">Reference proteome</keyword>
<proteinExistence type="predicted"/>
<reference evidence="2" key="1">
    <citation type="submission" date="2021-10" db="EMBL/GenBank/DDBJ databases">
        <title>De novo Genome Assembly of Clathrus columnatus (Basidiomycota, Fungi) Using Illumina and Nanopore Sequence Data.</title>
        <authorList>
            <person name="Ogiso-Tanaka E."/>
            <person name="Itagaki H."/>
            <person name="Hosoya T."/>
            <person name="Hosaka K."/>
        </authorList>
    </citation>
    <scope>NUCLEOTIDE SEQUENCE</scope>
    <source>
        <strain evidence="2">MO-923</strain>
    </source>
</reference>
<organism evidence="2 3">
    <name type="scientific">Clathrus columnatus</name>
    <dbReference type="NCBI Taxonomy" id="1419009"/>
    <lineage>
        <taxon>Eukaryota</taxon>
        <taxon>Fungi</taxon>
        <taxon>Dikarya</taxon>
        <taxon>Basidiomycota</taxon>
        <taxon>Agaricomycotina</taxon>
        <taxon>Agaricomycetes</taxon>
        <taxon>Phallomycetidae</taxon>
        <taxon>Phallales</taxon>
        <taxon>Clathraceae</taxon>
        <taxon>Clathrus</taxon>
    </lineage>
</organism>
<comment type="caution">
    <text evidence="2">The sequence shown here is derived from an EMBL/GenBank/DDBJ whole genome shotgun (WGS) entry which is preliminary data.</text>
</comment>
<dbReference type="Proteomes" id="UP001050691">
    <property type="component" value="Unassembled WGS sequence"/>
</dbReference>